<proteinExistence type="inferred from homology"/>
<evidence type="ECO:0000256" key="2">
    <source>
        <dbReference type="ARBA" id="ARBA00009074"/>
    </source>
</evidence>
<keyword evidence="5 7" id="KW-0472">Membrane</keyword>
<dbReference type="RefSeq" id="XP_030512197.1">
    <property type="nucleotide sequence ID" value="XM_030656337.2"/>
</dbReference>
<keyword evidence="3 7" id="KW-0812">Transmembrane</keyword>
<dbReference type="GO" id="GO:0016020">
    <property type="term" value="C:membrane"/>
    <property type="evidence" value="ECO:0007669"/>
    <property type="project" value="UniProtKB-SubCell"/>
</dbReference>
<keyword evidence="4 7" id="KW-1133">Transmembrane helix</keyword>
<organism evidence="8 9">
    <name type="scientific">Rhodamnia argentea</name>
    <dbReference type="NCBI Taxonomy" id="178133"/>
    <lineage>
        <taxon>Eukaryota</taxon>
        <taxon>Viridiplantae</taxon>
        <taxon>Streptophyta</taxon>
        <taxon>Embryophyta</taxon>
        <taxon>Tracheophyta</taxon>
        <taxon>Spermatophyta</taxon>
        <taxon>Magnoliopsida</taxon>
        <taxon>eudicotyledons</taxon>
        <taxon>Gunneridae</taxon>
        <taxon>Pentapetalae</taxon>
        <taxon>rosids</taxon>
        <taxon>malvids</taxon>
        <taxon>Myrtales</taxon>
        <taxon>Myrtaceae</taxon>
        <taxon>Myrtoideae</taxon>
        <taxon>Myrteae</taxon>
        <taxon>Australasian group</taxon>
        <taxon>Rhodamnia</taxon>
    </lineage>
</organism>
<evidence type="ECO:0000313" key="8">
    <source>
        <dbReference type="Proteomes" id="UP000827889"/>
    </source>
</evidence>
<evidence type="ECO:0000313" key="9">
    <source>
        <dbReference type="RefSeq" id="XP_030512197.1"/>
    </source>
</evidence>
<name>A0A8B8MQU5_9MYRT</name>
<reference evidence="9" key="1">
    <citation type="submission" date="2025-08" db="UniProtKB">
        <authorList>
            <consortium name="RefSeq"/>
        </authorList>
    </citation>
    <scope>IDENTIFICATION</scope>
    <source>
        <tissue evidence="9">Leaf</tissue>
    </source>
</reference>
<accession>A0A8B8MQU5</accession>
<dbReference type="Pfam" id="PF05055">
    <property type="entry name" value="DUF677"/>
    <property type="match status" value="1"/>
</dbReference>
<keyword evidence="8" id="KW-1185">Reference proteome</keyword>
<evidence type="ECO:0000256" key="4">
    <source>
        <dbReference type="ARBA" id="ARBA00022989"/>
    </source>
</evidence>
<dbReference type="GeneID" id="115726464"/>
<protein>
    <submittedName>
        <fullName evidence="9">UPF0496 protein At3g19330-like isoform X2</fullName>
    </submittedName>
</protein>
<dbReference type="PANTHER" id="PTHR31113">
    <property type="entry name" value="UPF0496 PROTEIN 3-RELATED"/>
    <property type="match status" value="1"/>
</dbReference>
<dbReference type="Proteomes" id="UP000827889">
    <property type="component" value="Chromosome 11"/>
</dbReference>
<feature type="compositionally biased region" description="Polar residues" evidence="6">
    <location>
        <begin position="8"/>
        <end position="18"/>
    </location>
</feature>
<dbReference type="InterPro" id="IPR007749">
    <property type="entry name" value="DUF677"/>
</dbReference>
<comment type="subcellular location">
    <subcellularLocation>
        <location evidence="1">Membrane</location>
    </subcellularLocation>
</comment>
<evidence type="ECO:0000256" key="3">
    <source>
        <dbReference type="ARBA" id="ARBA00022692"/>
    </source>
</evidence>
<evidence type="ECO:0000256" key="7">
    <source>
        <dbReference type="SAM" id="Phobius"/>
    </source>
</evidence>
<feature type="transmembrane region" description="Helical" evidence="7">
    <location>
        <begin position="228"/>
        <end position="248"/>
    </location>
</feature>
<sequence length="387" mass="43068">MLTCLSVKPSSSSLANSHLEQDLDSHPPRSLGASPGGTSRSSQAVSPTVNLSREYTLALQTNSYSEIRSTICVLECSQGGQELHFQEQDWSESTQEQVLLRVLQPNRECVGEALSHAKDNALTQLVSSYFDHSENTSKLCLLLYQSVHRVRGMYSSLVELLRVLPLDADSFTQLQCNRVYDIFVEFDCHDNPFSSPDSHNFSEMRSCFSQLKQQLDHRLQKSKSRVKFAHHAIAGSALCLFGTVVAAVASAIGVMAHALIAFVSAPCLTVYLPCDRFSKKELAHAAQLDAAAKGTYVLNNDLDTIDRLVDRLYAAVEDDKLLIRIGLERGTDKNPILEVVKQLRKNHTKVFDELKDLEDHICLCFNMVNKARRLLLEEITSHSSIAS</sequence>
<feature type="compositionally biased region" description="Polar residues" evidence="6">
    <location>
        <begin position="36"/>
        <end position="47"/>
    </location>
</feature>
<evidence type="ECO:0000256" key="5">
    <source>
        <dbReference type="ARBA" id="ARBA00023136"/>
    </source>
</evidence>
<evidence type="ECO:0000256" key="6">
    <source>
        <dbReference type="SAM" id="MobiDB-lite"/>
    </source>
</evidence>
<evidence type="ECO:0000256" key="1">
    <source>
        <dbReference type="ARBA" id="ARBA00004370"/>
    </source>
</evidence>
<comment type="similarity">
    <text evidence="2">Belongs to the UPF0496 family.</text>
</comment>
<gene>
    <name evidence="9" type="primary">LOC115726464</name>
</gene>
<dbReference type="PANTHER" id="PTHR31113:SF5">
    <property type="entry name" value="OS04G0405700 PROTEIN"/>
    <property type="match status" value="1"/>
</dbReference>
<feature type="region of interest" description="Disordered" evidence="6">
    <location>
        <begin position="8"/>
        <end position="47"/>
    </location>
</feature>
<dbReference type="AlphaFoldDB" id="A0A8B8MQU5"/>